<dbReference type="AlphaFoldDB" id="A0A7Z7CYJ7"/>
<sequence>MVSKTGVLDYQSLRMAWNCAAGLVRTRPWLTISWIAHPGEDWHLVVHDGATGPALHFDEYPGPTLAGKSGVSTLDWDDVIPPSEAIDWALEWGPADIDAELTPKTAVYELLSALVALGPSWSVQAARFIGDDGDPASVFALQELFPTIALAVDAYVEMLGGQYREGELAARSEYWHEPLWLVARDGIATVMVDESGQLHIPSSASAGASVFEALRTLRDHDWEIEELALAVVEASGIGENTAPEPTPESIDHSTSTRWQKLRVYIDFASIMTQSEWGAVRRARESGSSVEDTKLLWTVGREFADAFGQEWWSMGLPGAIAGGVEWTLHIGDTGIAGARADLLYLAASEPFLGYFFGGGRLLVDRLGSVDCDIYITRDATATVRGGDPEVIRIGTKGFEDWAAAASRIAERARR</sequence>
<proteinExistence type="predicted"/>
<comment type="caution">
    <text evidence="1">The sequence shown here is derived from an EMBL/GenBank/DDBJ whole genome shotgun (WGS) entry which is preliminary data.</text>
</comment>
<evidence type="ECO:0000313" key="2">
    <source>
        <dbReference type="Proteomes" id="UP000198702"/>
    </source>
</evidence>
<evidence type="ECO:0000313" key="1">
    <source>
        <dbReference type="EMBL" id="SFI31286.1"/>
    </source>
</evidence>
<accession>A0A7Z7CYJ7</accession>
<protein>
    <submittedName>
        <fullName evidence="1">Uncharacterized protein</fullName>
    </submittedName>
</protein>
<dbReference type="Proteomes" id="UP000198702">
    <property type="component" value="Unassembled WGS sequence"/>
</dbReference>
<gene>
    <name evidence="1" type="ORF">SAMN04487751_1053</name>
</gene>
<dbReference type="EMBL" id="FOQZ01000001">
    <property type="protein sequence ID" value="SFI31286.1"/>
    <property type="molecule type" value="Genomic_DNA"/>
</dbReference>
<organism evidence="1 2">
    <name type="scientific">Microbacterium saccharophilum</name>
    <dbReference type="NCBI Taxonomy" id="1213358"/>
    <lineage>
        <taxon>Bacteria</taxon>
        <taxon>Bacillati</taxon>
        <taxon>Actinomycetota</taxon>
        <taxon>Actinomycetes</taxon>
        <taxon>Micrococcales</taxon>
        <taxon>Microbacteriaceae</taxon>
        <taxon>Microbacterium</taxon>
    </lineage>
</organism>
<reference evidence="1 2" key="1">
    <citation type="submission" date="2016-10" db="EMBL/GenBank/DDBJ databases">
        <authorList>
            <person name="Varghese N."/>
            <person name="Submissions S."/>
        </authorList>
    </citation>
    <scope>NUCLEOTIDE SEQUENCE [LARGE SCALE GENOMIC DNA]</scope>
    <source>
        <strain evidence="1 2">UNC380MFSha3.1</strain>
    </source>
</reference>
<name>A0A7Z7CYJ7_9MICO</name>